<dbReference type="Proteomes" id="UP001164746">
    <property type="component" value="Chromosome 9"/>
</dbReference>
<evidence type="ECO:0000313" key="3">
    <source>
        <dbReference type="Proteomes" id="UP001164746"/>
    </source>
</evidence>
<dbReference type="InterPro" id="IPR029058">
    <property type="entry name" value="AB_hydrolase_fold"/>
</dbReference>
<proteinExistence type="predicted"/>
<gene>
    <name evidence="2" type="ORF">MAR_004477</name>
</gene>
<sequence length="160" mass="17974">MGQEIHPFLRWRSYRITVFGQSAGAVGCSLHAEINRNLFQRAITNSGSAISVLNNMSVVARRNAINIAEDVRSEIRKEDCNNKGKLADIVKCKHGRTKIEDTMKLTGNKDKDEGLLVFWPVVDGDLIKVNPRDEKKFGTENNEGLQFFGSLDFPCNLLHI</sequence>
<keyword evidence="3" id="KW-1185">Reference proteome</keyword>
<dbReference type="InterPro" id="IPR050309">
    <property type="entry name" value="Type-B_Carboxylest/Lipase"/>
</dbReference>
<name>A0ABY7EYH7_MYAAR</name>
<reference evidence="2" key="1">
    <citation type="submission" date="2022-11" db="EMBL/GenBank/DDBJ databases">
        <title>Centuries of genome instability and evolution in soft-shell clam transmissible cancer (bioRxiv).</title>
        <authorList>
            <person name="Hart S.F.M."/>
            <person name="Yonemitsu M.A."/>
            <person name="Giersch R.M."/>
            <person name="Beal B.F."/>
            <person name="Arriagada G."/>
            <person name="Davis B.W."/>
            <person name="Ostrander E.A."/>
            <person name="Goff S.P."/>
            <person name="Metzger M.J."/>
        </authorList>
    </citation>
    <scope>NUCLEOTIDE SEQUENCE</scope>
    <source>
        <strain evidence="2">MELC-2E11</strain>
        <tissue evidence="2">Siphon/mantle</tissue>
    </source>
</reference>
<dbReference type="PANTHER" id="PTHR11559">
    <property type="entry name" value="CARBOXYLESTERASE"/>
    <property type="match status" value="1"/>
</dbReference>
<feature type="domain" description="Carboxylesterase type B" evidence="1">
    <location>
        <begin position="15"/>
        <end position="134"/>
    </location>
</feature>
<dbReference type="InterPro" id="IPR002018">
    <property type="entry name" value="CarbesteraseB"/>
</dbReference>
<dbReference type="Gene3D" id="3.40.50.1820">
    <property type="entry name" value="alpha/beta hydrolase"/>
    <property type="match status" value="1"/>
</dbReference>
<dbReference type="SUPFAM" id="SSF53474">
    <property type="entry name" value="alpha/beta-Hydrolases"/>
    <property type="match status" value="1"/>
</dbReference>
<organism evidence="2 3">
    <name type="scientific">Mya arenaria</name>
    <name type="common">Soft-shell clam</name>
    <dbReference type="NCBI Taxonomy" id="6604"/>
    <lineage>
        <taxon>Eukaryota</taxon>
        <taxon>Metazoa</taxon>
        <taxon>Spiralia</taxon>
        <taxon>Lophotrochozoa</taxon>
        <taxon>Mollusca</taxon>
        <taxon>Bivalvia</taxon>
        <taxon>Autobranchia</taxon>
        <taxon>Heteroconchia</taxon>
        <taxon>Euheterodonta</taxon>
        <taxon>Imparidentia</taxon>
        <taxon>Neoheterodontei</taxon>
        <taxon>Myida</taxon>
        <taxon>Myoidea</taxon>
        <taxon>Myidae</taxon>
        <taxon>Mya</taxon>
    </lineage>
</organism>
<protein>
    <submittedName>
        <fullName evidence="2">ACES-like protein</fullName>
    </submittedName>
</protein>
<dbReference type="Pfam" id="PF00135">
    <property type="entry name" value="COesterase"/>
    <property type="match status" value="1"/>
</dbReference>
<evidence type="ECO:0000259" key="1">
    <source>
        <dbReference type="Pfam" id="PF00135"/>
    </source>
</evidence>
<dbReference type="EMBL" id="CP111020">
    <property type="protein sequence ID" value="WAR14372.1"/>
    <property type="molecule type" value="Genomic_DNA"/>
</dbReference>
<evidence type="ECO:0000313" key="2">
    <source>
        <dbReference type="EMBL" id="WAR14372.1"/>
    </source>
</evidence>
<accession>A0ABY7EYH7</accession>